<dbReference type="InterPro" id="IPR019826">
    <property type="entry name" value="Carboxylesterase_B_AS"/>
</dbReference>
<proteinExistence type="inferred from homology"/>
<keyword evidence="3 4" id="KW-0378">Hydrolase</keyword>
<name>A0A8J1Y037_OWEFU</name>
<dbReference type="GO" id="GO:0016787">
    <property type="term" value="F:hydrolase activity"/>
    <property type="evidence" value="ECO:0007669"/>
    <property type="project" value="UniProtKB-KW"/>
</dbReference>
<dbReference type="PROSITE" id="PS00122">
    <property type="entry name" value="CARBOXYLESTERASE_B_1"/>
    <property type="match status" value="1"/>
</dbReference>
<evidence type="ECO:0000313" key="5">
    <source>
        <dbReference type="EMBL" id="CAH1773945.1"/>
    </source>
</evidence>
<dbReference type="EMBL" id="CAIIXF020000001">
    <property type="protein sequence ID" value="CAH1773945.1"/>
    <property type="molecule type" value="Genomic_DNA"/>
</dbReference>
<dbReference type="PROSITE" id="PS00941">
    <property type="entry name" value="CARBOXYLESTERASE_B_2"/>
    <property type="match status" value="1"/>
</dbReference>
<dbReference type="Proteomes" id="UP000749559">
    <property type="component" value="Unassembled WGS sequence"/>
</dbReference>
<dbReference type="Gene3D" id="3.40.50.1820">
    <property type="entry name" value="alpha/beta hydrolase"/>
    <property type="match status" value="1"/>
</dbReference>
<gene>
    <name evidence="5" type="ORF">OFUS_LOCUS1473</name>
</gene>
<protein>
    <recommendedName>
        <fullName evidence="4">Carboxylic ester hydrolase</fullName>
        <ecNumber evidence="4">3.1.1.-</ecNumber>
    </recommendedName>
</protein>
<comment type="similarity">
    <text evidence="1 4">Belongs to the type-B carboxylesterase/lipase family.</text>
</comment>
<evidence type="ECO:0000256" key="1">
    <source>
        <dbReference type="ARBA" id="ARBA00005964"/>
    </source>
</evidence>
<keyword evidence="6" id="KW-1185">Reference proteome</keyword>
<dbReference type="InterPro" id="IPR029058">
    <property type="entry name" value="AB_hydrolase_fold"/>
</dbReference>
<dbReference type="AlphaFoldDB" id="A0A8J1Y037"/>
<comment type="caution">
    <text evidence="5">The sequence shown here is derived from an EMBL/GenBank/DDBJ whole genome shotgun (WGS) entry which is preliminary data.</text>
</comment>
<dbReference type="InterPro" id="IPR002018">
    <property type="entry name" value="CarbesteraseB"/>
</dbReference>
<sequence length="608" mass="65305">MLFVILLLSQVAATAADAPTVTLPNGPITGSEGSLANLAQYPAFQGRNTTFRAYKGIPFAEPPTGSLRFQPPQPLNSTWSSARNSTMFSKACAQIISPLQFPIPESSVSEDCLYLNVYAPGDGTSTEQKAVMVWIHGGGYAVGGVNAFTEAEMMAVIGDVVIVTINYRLGIFGFFSTGDSVVPGNMGLLDQQFAIRWVKDNINLFGGDPTRITIFGESAGASSVSQQAVSPTNTGLFQRVIAQSGNALSSFAITEVSTETNTAIATQVGCNNTNVTAMVTCLQGVNTTALLDAAKIVTRWAAVIDGVFIIDNPANMLMSTTGPAQDMLKSVDLLHGINSDEGYFSVRGMYPPSETPGFSWSSVQNLHTMYRGVFTQMFGSDPELLEAIWCSYFGSNSVNLTNDDLADIMHELMTDNSFLLPATNFANLHANLGGTPYVYHLTHKPTVKYSFQGETPSWVEGPDHTEDLVYIFPTINTYPQVPSSERTLSYNMITYWSNFAKTGNPNQPSASPELPATWPVYTNDPATTKYLTLKDSSEISSGVIKPDRVQFWGQTVPGMMAGNVAKECINLGLAPGDNDGDGNGTASIIMGHVIYSVTLGLLLSFLLI</sequence>
<dbReference type="PANTHER" id="PTHR43903">
    <property type="entry name" value="NEUROLIGIN"/>
    <property type="match status" value="1"/>
</dbReference>
<dbReference type="InterPro" id="IPR051093">
    <property type="entry name" value="Neuroligin/BSAL"/>
</dbReference>
<evidence type="ECO:0000256" key="4">
    <source>
        <dbReference type="RuleBase" id="RU361235"/>
    </source>
</evidence>
<keyword evidence="2 4" id="KW-0732">Signal</keyword>
<evidence type="ECO:0000256" key="3">
    <source>
        <dbReference type="ARBA" id="ARBA00022801"/>
    </source>
</evidence>
<dbReference type="InterPro" id="IPR019819">
    <property type="entry name" value="Carboxylesterase_B_CS"/>
</dbReference>
<accession>A0A8J1Y037</accession>
<evidence type="ECO:0000256" key="2">
    <source>
        <dbReference type="ARBA" id="ARBA00022729"/>
    </source>
</evidence>
<dbReference type="Pfam" id="PF00135">
    <property type="entry name" value="COesterase"/>
    <property type="match status" value="1"/>
</dbReference>
<dbReference type="EC" id="3.1.1.-" evidence="4"/>
<feature type="signal peptide" evidence="4">
    <location>
        <begin position="1"/>
        <end position="16"/>
    </location>
</feature>
<reference evidence="5" key="1">
    <citation type="submission" date="2022-03" db="EMBL/GenBank/DDBJ databases">
        <authorList>
            <person name="Martin C."/>
        </authorList>
    </citation>
    <scope>NUCLEOTIDE SEQUENCE</scope>
</reference>
<evidence type="ECO:0000313" key="6">
    <source>
        <dbReference type="Proteomes" id="UP000749559"/>
    </source>
</evidence>
<dbReference type="SUPFAM" id="SSF53474">
    <property type="entry name" value="alpha/beta-Hydrolases"/>
    <property type="match status" value="1"/>
</dbReference>
<feature type="chain" id="PRO_5042621163" description="Carboxylic ester hydrolase" evidence="4">
    <location>
        <begin position="17"/>
        <end position="608"/>
    </location>
</feature>
<organism evidence="5 6">
    <name type="scientific">Owenia fusiformis</name>
    <name type="common">Polychaete worm</name>
    <dbReference type="NCBI Taxonomy" id="6347"/>
    <lineage>
        <taxon>Eukaryota</taxon>
        <taxon>Metazoa</taxon>
        <taxon>Spiralia</taxon>
        <taxon>Lophotrochozoa</taxon>
        <taxon>Annelida</taxon>
        <taxon>Polychaeta</taxon>
        <taxon>Sedentaria</taxon>
        <taxon>Canalipalpata</taxon>
        <taxon>Sabellida</taxon>
        <taxon>Oweniida</taxon>
        <taxon>Oweniidae</taxon>
        <taxon>Owenia</taxon>
    </lineage>
</organism>
<dbReference type="OrthoDB" id="408631at2759"/>